<sequence>MNLGYIKLYRKVTSSFVWANPSMLKLWLLCLMKASHEGRRFLFNGHEVSLSSGQFVTGRDALGKEYNLGAPSDQVIVSRTLWRWMKKFENEEMLSITSTPKYSVISIKNWDEYQSSDQQLSSGRPAPVQQLSTNKNDKNDKNDKNNNIVSKKSKKRIYPDDDPNKKLAVLLFRKISQNQNIKEPDLDNWANTIRLTIESDKRAGKEVQDMIVWATQDEFWKGVVLSASSLRRNFDKMNAQMNRQPANKKIVREEKLPDWAQGEVQEAQISPERQAEIDAKLAAYLNKTKKE</sequence>
<proteinExistence type="predicted"/>
<accession>A0A242A7U2</accession>
<protein>
    <recommendedName>
        <fullName evidence="4">DnaD domain-containing protein</fullName>
    </recommendedName>
</protein>
<dbReference type="RefSeq" id="WP_086275169.1">
    <property type="nucleotide sequence ID" value="NZ_NGKU01000001.1"/>
</dbReference>
<dbReference type="Proteomes" id="UP000195043">
    <property type="component" value="Unassembled WGS sequence"/>
</dbReference>
<dbReference type="EMBL" id="NGKU01000001">
    <property type="protein sequence ID" value="OTN77106.1"/>
    <property type="molecule type" value="Genomic_DNA"/>
</dbReference>
<keyword evidence="3" id="KW-1185">Reference proteome</keyword>
<reference evidence="2 3" key="1">
    <citation type="submission" date="2017-05" db="EMBL/GenBank/DDBJ databases">
        <title>The Genome Sequence of Enterococcus sp. 8G7_MSG3316.</title>
        <authorList>
            <consortium name="The Broad Institute Genomics Platform"/>
            <consortium name="The Broad Institute Genomic Center for Infectious Diseases"/>
            <person name="Earl A."/>
            <person name="Manson A."/>
            <person name="Schwartman J."/>
            <person name="Gilmore M."/>
            <person name="Abouelleil A."/>
            <person name="Cao P."/>
            <person name="Chapman S."/>
            <person name="Cusick C."/>
            <person name="Shea T."/>
            <person name="Young S."/>
            <person name="Neafsey D."/>
            <person name="Nusbaum C."/>
            <person name="Birren B."/>
        </authorList>
    </citation>
    <scope>NUCLEOTIDE SEQUENCE [LARGE SCALE GENOMIC DNA]</scope>
    <source>
        <strain evidence="2 3">8G7_MSG3316</strain>
    </source>
</reference>
<dbReference type="AlphaFoldDB" id="A0A242A7U2"/>
<evidence type="ECO:0000256" key="1">
    <source>
        <dbReference type="SAM" id="MobiDB-lite"/>
    </source>
</evidence>
<dbReference type="STRING" id="1834191.A5886_002186"/>
<evidence type="ECO:0000313" key="2">
    <source>
        <dbReference type="EMBL" id="OTN77106.1"/>
    </source>
</evidence>
<feature type="compositionally biased region" description="Basic and acidic residues" evidence="1">
    <location>
        <begin position="135"/>
        <end position="144"/>
    </location>
</feature>
<evidence type="ECO:0000313" key="3">
    <source>
        <dbReference type="Proteomes" id="UP000195043"/>
    </source>
</evidence>
<name>A0A242A7U2_9ENTE</name>
<evidence type="ECO:0008006" key="4">
    <source>
        <dbReference type="Google" id="ProtNLM"/>
    </source>
</evidence>
<dbReference type="OrthoDB" id="1821976at2"/>
<comment type="caution">
    <text evidence="2">The sequence shown here is derived from an EMBL/GenBank/DDBJ whole genome shotgun (WGS) entry which is preliminary data.</text>
</comment>
<gene>
    <name evidence="2" type="ORF">A5886_002186</name>
</gene>
<feature type="region of interest" description="Disordered" evidence="1">
    <location>
        <begin position="116"/>
        <end position="161"/>
    </location>
</feature>
<organism evidence="2 3">
    <name type="scientific">Candidatus Enterococcus testudinis</name>
    <dbReference type="NCBI Taxonomy" id="1834191"/>
    <lineage>
        <taxon>Bacteria</taxon>
        <taxon>Bacillati</taxon>
        <taxon>Bacillota</taxon>
        <taxon>Bacilli</taxon>
        <taxon>Lactobacillales</taxon>
        <taxon>Enterococcaceae</taxon>
        <taxon>Enterococcus</taxon>
    </lineage>
</organism>